<dbReference type="EMBL" id="JAOXLN010000038">
    <property type="protein sequence ID" value="MDZ5088715.1"/>
    <property type="molecule type" value="Genomic_DNA"/>
</dbReference>
<proteinExistence type="predicted"/>
<evidence type="ECO:0000313" key="2">
    <source>
        <dbReference type="Proteomes" id="UP001289645"/>
    </source>
</evidence>
<comment type="caution">
    <text evidence="1">The sequence shown here is derived from an EMBL/GenBank/DDBJ whole genome shotgun (WGS) entry which is preliminary data.</text>
</comment>
<reference evidence="1 2" key="1">
    <citation type="journal article" date="2021" name="Chemosphere">
        <title>Bioballs carrying a syntrophic Rhodococcus and Mycolicibacterium consortium for simultaneous sorption and biodegradation of fuel oil in contaminated freshwater.</title>
        <authorList>
            <person name="Naloka K."/>
            <person name="Polrit D."/>
            <person name="Muangchinda C."/>
            <person name="Thoetkiattikul H."/>
            <person name="Pinyakong O."/>
        </authorList>
    </citation>
    <scope>NUCLEOTIDE SEQUENCE [LARGE SCALE GENOMIC DNA]</scope>
    <source>
        <strain evidence="1 2">J101</strain>
    </source>
</reference>
<sequence>CCGSGHFLVEAFAMLWRMRAEEEGIDPVEAQDAVLRDNLFGLELDPRCVQIAMFALAFQAWKAGGGWRQVPVPNVACSGIPVKASVAEWTKLAGGDERLENALVRLHILFRDADTLGSLIDPKQAAELTDPSGLQHSFEDVEWDDLAPILEKAVETEVADPVTAVLGADAAGIVRAADYLSRRYTLVATNVPYLSRSNQSDILRSFCDRLYPLSKHDLATVMLERIGGLSRQGTAATVLPQGWTQLSRYKSLRSELLRNWSIKIIAFLGAGAFGSISGEVVNVILWLGEPQKYGYDDSWVAFDVSSQRTIAEKVERLTKAEGVAHKQTKSLENPDARILAVDLPSGPLMSEKASSLYGLRTGDGARLIRYFWELGSIGSEWRYHQGTTLETNHFSGRESVLFWESGDGVLAELAKAGIASLQGEGAWGKGGIVVSLMGDLPVTRYTGESFDNNCAVVWPHDEALLPALWCFISDPSYSTSVRLLDRSLKVTNQTLLKVPFDPGYWNSVAKQRFPDGLPEPWSDDPTQWLFEGRPEVSNTPLQVAVARLVGYRWPEQAESDDLEAFPDADGIVCLPSVAGEAPAADRLQQLLAAAYGDRWSPSVITQELQRAGSKKKSIADWLRDDFFKQHCAVFGNRPFVWHIWDGQRDGFSALVNYHKLDRKTLEKLTYTYLGTDWVERQKAEVRDEVAGAEARLAAATDLQRRLELILEGEAPYDIYVRWKETHGQPIGWEPDLNDGVRLNIRPFVEAGVLRSAFNIHWRKDRGKNPDGTERHNDIHLTLADKDNARRSEGRV</sequence>
<name>A0ACC6MP88_MYCPF</name>
<accession>A0ACC6MP88</accession>
<dbReference type="Proteomes" id="UP001289645">
    <property type="component" value="Unassembled WGS sequence"/>
</dbReference>
<organism evidence="1 2">
    <name type="scientific">Mycolicibacterium parafortuitum</name>
    <name type="common">Mycobacterium parafortuitum</name>
    <dbReference type="NCBI Taxonomy" id="39692"/>
    <lineage>
        <taxon>Bacteria</taxon>
        <taxon>Bacillati</taxon>
        <taxon>Actinomycetota</taxon>
        <taxon>Actinomycetes</taxon>
        <taxon>Mycobacteriales</taxon>
        <taxon>Mycobacteriaceae</taxon>
        <taxon>Mycolicibacterium</taxon>
    </lineage>
</organism>
<keyword evidence="2" id="KW-1185">Reference proteome</keyword>
<protein>
    <submittedName>
        <fullName evidence="1">BREX-1 system adenine-specific DNA-methyltransferase PglX</fullName>
    </submittedName>
</protein>
<feature type="non-terminal residue" evidence="1">
    <location>
        <position position="1"/>
    </location>
</feature>
<evidence type="ECO:0000313" key="1">
    <source>
        <dbReference type="EMBL" id="MDZ5088715.1"/>
    </source>
</evidence>
<gene>
    <name evidence="1" type="ORF">OHX15_25250</name>
</gene>